<protein>
    <submittedName>
        <fullName evidence="2">Uncharacterized protein</fullName>
    </submittedName>
</protein>
<evidence type="ECO:0000256" key="1">
    <source>
        <dbReference type="SAM" id="Coils"/>
    </source>
</evidence>
<dbReference type="EMBL" id="JBJUIK010000004">
    <property type="protein sequence ID" value="KAL3529133.1"/>
    <property type="molecule type" value="Genomic_DNA"/>
</dbReference>
<feature type="coiled-coil region" evidence="1">
    <location>
        <begin position="24"/>
        <end position="58"/>
    </location>
</feature>
<organism evidence="2 3">
    <name type="scientific">Cinchona calisaya</name>
    <dbReference type="NCBI Taxonomy" id="153742"/>
    <lineage>
        <taxon>Eukaryota</taxon>
        <taxon>Viridiplantae</taxon>
        <taxon>Streptophyta</taxon>
        <taxon>Embryophyta</taxon>
        <taxon>Tracheophyta</taxon>
        <taxon>Spermatophyta</taxon>
        <taxon>Magnoliopsida</taxon>
        <taxon>eudicotyledons</taxon>
        <taxon>Gunneridae</taxon>
        <taxon>Pentapetalae</taxon>
        <taxon>asterids</taxon>
        <taxon>lamiids</taxon>
        <taxon>Gentianales</taxon>
        <taxon>Rubiaceae</taxon>
        <taxon>Cinchonoideae</taxon>
        <taxon>Cinchoneae</taxon>
        <taxon>Cinchona</taxon>
    </lineage>
</organism>
<evidence type="ECO:0000313" key="3">
    <source>
        <dbReference type="Proteomes" id="UP001630127"/>
    </source>
</evidence>
<proteinExistence type="predicted"/>
<evidence type="ECO:0000313" key="2">
    <source>
        <dbReference type="EMBL" id="KAL3529133.1"/>
    </source>
</evidence>
<gene>
    <name evidence="2" type="ORF">ACH5RR_008455</name>
</gene>
<sequence length="137" mass="15955">MSGESSHNSGAKYGEVSNIHLNNANKKLTDYKTCEEEEKRYEEEMSNLRQEIAGSNNIVITQKDQLTALEDFLDKYYPQNWRGRVILQGTRNRIRNLEKEIMNYAKTIEGEDGNERIVTINIRNTYPDIMFEVNETS</sequence>
<feature type="coiled-coil region" evidence="1">
    <location>
        <begin position="87"/>
        <end position="114"/>
    </location>
</feature>
<name>A0ABD3ADB0_9GENT</name>
<comment type="caution">
    <text evidence="2">The sequence shown here is derived from an EMBL/GenBank/DDBJ whole genome shotgun (WGS) entry which is preliminary data.</text>
</comment>
<keyword evidence="1" id="KW-0175">Coiled coil</keyword>
<reference evidence="2 3" key="1">
    <citation type="submission" date="2024-11" db="EMBL/GenBank/DDBJ databases">
        <title>A near-complete genome assembly of Cinchona calisaya.</title>
        <authorList>
            <person name="Lian D.C."/>
            <person name="Zhao X.W."/>
            <person name="Wei L."/>
        </authorList>
    </citation>
    <scope>NUCLEOTIDE SEQUENCE [LARGE SCALE GENOMIC DNA]</scope>
    <source>
        <tissue evidence="2">Nenye</tissue>
    </source>
</reference>
<dbReference type="AlphaFoldDB" id="A0ABD3ADB0"/>
<keyword evidence="3" id="KW-1185">Reference proteome</keyword>
<dbReference type="Proteomes" id="UP001630127">
    <property type="component" value="Unassembled WGS sequence"/>
</dbReference>
<accession>A0ABD3ADB0</accession>